<evidence type="ECO:0000256" key="1">
    <source>
        <dbReference type="ARBA" id="ARBA00001947"/>
    </source>
</evidence>
<evidence type="ECO:0000313" key="14">
    <source>
        <dbReference type="EMBL" id="PYE89554.1"/>
    </source>
</evidence>
<dbReference type="AlphaFoldDB" id="A0A318T5J8"/>
<dbReference type="GO" id="GO:0006508">
    <property type="term" value="P:proteolysis"/>
    <property type="evidence" value="ECO:0007669"/>
    <property type="project" value="UniProtKB-KW"/>
</dbReference>
<feature type="region of interest" description="Disordered" evidence="12">
    <location>
        <begin position="70"/>
        <end position="90"/>
    </location>
</feature>
<comment type="pathway">
    <text evidence="2">Cell wall biogenesis; cell wall polysaccharide biosynthesis.</text>
</comment>
<comment type="similarity">
    <text evidence="10">Belongs to the peptidase M15 family.</text>
</comment>
<dbReference type="InterPro" id="IPR013230">
    <property type="entry name" value="Peptidase_M15A_C"/>
</dbReference>
<comment type="caution">
    <text evidence="14">The sequence shown here is derived from an EMBL/GenBank/DDBJ whole genome shotgun (WGS) entry which is preliminary data.</text>
</comment>
<keyword evidence="8" id="KW-0482">Metalloprotease</keyword>
<evidence type="ECO:0000256" key="6">
    <source>
        <dbReference type="ARBA" id="ARBA00022801"/>
    </source>
</evidence>
<dbReference type="PANTHER" id="PTHR37425:SF1">
    <property type="entry name" value="OUTER MEMBRANE PROTEIN"/>
    <property type="match status" value="1"/>
</dbReference>
<dbReference type="EMBL" id="QJTF01000003">
    <property type="protein sequence ID" value="PYE89554.1"/>
    <property type="molecule type" value="Genomic_DNA"/>
</dbReference>
<evidence type="ECO:0000256" key="2">
    <source>
        <dbReference type="ARBA" id="ARBA00004776"/>
    </source>
</evidence>
<evidence type="ECO:0000256" key="4">
    <source>
        <dbReference type="ARBA" id="ARBA00022723"/>
    </source>
</evidence>
<accession>A0A318T5J8</accession>
<gene>
    <name evidence="14" type="ORF">C7477_10361</name>
</gene>
<evidence type="ECO:0000313" key="15">
    <source>
        <dbReference type="Proteomes" id="UP000247454"/>
    </source>
</evidence>
<dbReference type="GO" id="GO:0046872">
    <property type="term" value="F:metal ion binding"/>
    <property type="evidence" value="ECO:0007669"/>
    <property type="project" value="UniProtKB-KW"/>
</dbReference>
<evidence type="ECO:0000256" key="8">
    <source>
        <dbReference type="ARBA" id="ARBA00023049"/>
    </source>
</evidence>
<dbReference type="InterPro" id="IPR009045">
    <property type="entry name" value="Zn_M74/Hedgehog-like"/>
</dbReference>
<feature type="domain" description="Peptidase M15A C-terminal" evidence="13">
    <location>
        <begin position="264"/>
        <end position="360"/>
    </location>
</feature>
<evidence type="ECO:0000256" key="10">
    <source>
        <dbReference type="ARBA" id="ARBA00093448"/>
    </source>
</evidence>
<proteinExistence type="inferred from homology"/>
<sequence length="375" mass="39471">MPLRNENPGDALSGLKKSAGAEKARSFAWLVAMLAVSVAACTATGSSVSPQLGPQGGGLVAETMASVVEGAKQQSQPASADTPPAPEGGTVLALAAEPANPPANPNEKNALQTAAAAALPAATASAIPLPAPSPASAAAGQSQNAQGITQLPAKGVEMVAYTGAPRPMTFATPAVDTAADDSLMRLYVDNPSRKVEREKRLQPKKSAREHNYTLPGVRQDLGFEIKRRSSLDDDSDIDVHEEDGSAVRLASAGGLGRLLPRGLEKQRASVDTACLKPRLVSMLKTIEGHFRRPVIITSGYRSPSYNRLVRGARRSLHMLCEAADIQVEGVSKFEIARFVRALPGRGGVGTYCTTDSVHVDIGPERDWNWRCGARR</sequence>
<dbReference type="Proteomes" id="UP000247454">
    <property type="component" value="Unassembled WGS sequence"/>
</dbReference>
<keyword evidence="3" id="KW-0645">Protease</keyword>
<reference evidence="14 15" key="1">
    <citation type="submission" date="2018-06" db="EMBL/GenBank/DDBJ databases">
        <title>Genomic Encyclopedia of Type Strains, Phase III (KMG-III): the genomes of soil and plant-associated and newly described type strains.</title>
        <authorList>
            <person name="Whitman W."/>
        </authorList>
    </citation>
    <scope>NUCLEOTIDE SEQUENCE [LARGE SCALE GENOMIC DNA]</scope>
    <source>
        <strain evidence="14 15">ORS 1419</strain>
    </source>
</reference>
<dbReference type="SUPFAM" id="SSF55166">
    <property type="entry name" value="Hedgehog/DD-peptidase"/>
    <property type="match status" value="1"/>
</dbReference>
<keyword evidence="6" id="KW-0378">Hydrolase</keyword>
<evidence type="ECO:0000256" key="3">
    <source>
        <dbReference type="ARBA" id="ARBA00022670"/>
    </source>
</evidence>
<comment type="cofactor">
    <cofactor evidence="1">
        <name>Zn(2+)</name>
        <dbReference type="ChEBI" id="CHEBI:29105"/>
    </cofactor>
</comment>
<dbReference type="InterPro" id="IPR010275">
    <property type="entry name" value="MepK"/>
</dbReference>
<evidence type="ECO:0000256" key="12">
    <source>
        <dbReference type="SAM" id="MobiDB-lite"/>
    </source>
</evidence>
<name>A0A318T5J8_9HYPH</name>
<dbReference type="PANTHER" id="PTHR37425">
    <property type="match status" value="1"/>
</dbReference>
<dbReference type="GO" id="GO:0071555">
    <property type="term" value="P:cell wall organization"/>
    <property type="evidence" value="ECO:0007669"/>
    <property type="project" value="UniProtKB-KW"/>
</dbReference>
<keyword evidence="7" id="KW-0862">Zinc</keyword>
<evidence type="ECO:0000256" key="9">
    <source>
        <dbReference type="ARBA" id="ARBA00023316"/>
    </source>
</evidence>
<dbReference type="GO" id="GO:0008237">
    <property type="term" value="F:metallopeptidase activity"/>
    <property type="evidence" value="ECO:0007669"/>
    <property type="project" value="UniProtKB-KW"/>
</dbReference>
<evidence type="ECO:0000259" key="13">
    <source>
        <dbReference type="Pfam" id="PF08291"/>
    </source>
</evidence>
<dbReference type="Gene3D" id="3.30.1380.10">
    <property type="match status" value="1"/>
</dbReference>
<dbReference type="Pfam" id="PF08291">
    <property type="entry name" value="Peptidase_M15_3"/>
    <property type="match status" value="1"/>
</dbReference>
<organism evidence="14 15">
    <name type="scientific">Phyllobacterium leguminum</name>
    <dbReference type="NCBI Taxonomy" id="314237"/>
    <lineage>
        <taxon>Bacteria</taxon>
        <taxon>Pseudomonadati</taxon>
        <taxon>Pseudomonadota</taxon>
        <taxon>Alphaproteobacteria</taxon>
        <taxon>Hyphomicrobiales</taxon>
        <taxon>Phyllobacteriaceae</taxon>
        <taxon>Phyllobacterium</taxon>
    </lineage>
</organism>
<evidence type="ECO:0000256" key="7">
    <source>
        <dbReference type="ARBA" id="ARBA00022833"/>
    </source>
</evidence>
<keyword evidence="5" id="KW-0732">Signal</keyword>
<keyword evidence="4" id="KW-0479">Metal-binding</keyword>
<evidence type="ECO:0000256" key="5">
    <source>
        <dbReference type="ARBA" id="ARBA00022729"/>
    </source>
</evidence>
<protein>
    <recommendedName>
        <fullName evidence="11">Murein endopeptidase K</fullName>
    </recommendedName>
</protein>
<keyword evidence="9" id="KW-0961">Cell wall biogenesis/degradation</keyword>
<evidence type="ECO:0000256" key="11">
    <source>
        <dbReference type="ARBA" id="ARBA00093666"/>
    </source>
</evidence>
<keyword evidence="15" id="KW-1185">Reference proteome</keyword>